<keyword evidence="1" id="KW-0614">Plasmid</keyword>
<dbReference type="EMBL" id="CP001346">
    <property type="protein sequence ID" value="ACL47882.1"/>
    <property type="molecule type" value="Genomic_DNA"/>
</dbReference>
<proteinExistence type="predicted"/>
<dbReference type="HOGENOM" id="CLU_220915_0_0_3"/>
<gene>
    <name evidence="1" type="ordered locus">Cyan7425_0188</name>
</gene>
<dbReference type="AlphaFoldDB" id="B8HZN4"/>
<organism evidence="1">
    <name type="scientific">Cyanothece sp. (strain PCC 7425 / ATCC 29141)</name>
    <dbReference type="NCBI Taxonomy" id="395961"/>
    <lineage>
        <taxon>Bacteria</taxon>
        <taxon>Bacillati</taxon>
        <taxon>Cyanobacteriota</taxon>
        <taxon>Cyanophyceae</taxon>
        <taxon>Gomontiellales</taxon>
        <taxon>Cyanothecaceae</taxon>
        <taxon>Cyanothece</taxon>
    </lineage>
</organism>
<sequence>MLVPGLQAGVIVQAANWVTATIQTPTNASVAPR</sequence>
<accession>B8HZN4</accession>
<protein>
    <submittedName>
        <fullName evidence="1">Uncharacterized protein</fullName>
    </submittedName>
</protein>
<geneLocation type="plasmid" evidence="1">
    <name>pP742502</name>
</geneLocation>
<dbReference type="KEGG" id="cyn:Cyan7425_0188"/>
<evidence type="ECO:0000313" key="1">
    <source>
        <dbReference type="EMBL" id="ACL47882.1"/>
    </source>
</evidence>
<name>B8HZN4_CYAP4</name>
<reference evidence="1" key="1">
    <citation type="submission" date="2009-01" db="EMBL/GenBank/DDBJ databases">
        <title>Complete sequence of plasmid2 Cyanothece sp. PCC 7425.</title>
        <authorList>
            <consortium name="US DOE Joint Genome Institute"/>
            <person name="Lucas S."/>
            <person name="Copeland A."/>
            <person name="Lapidus A."/>
            <person name="Glavina del Rio T."/>
            <person name="Dalin E."/>
            <person name="Tice H."/>
            <person name="Bruce D."/>
            <person name="Goodwin L."/>
            <person name="Pitluck S."/>
            <person name="Sims D."/>
            <person name="Meineke L."/>
            <person name="Brettin T."/>
            <person name="Detter J.C."/>
            <person name="Han C."/>
            <person name="Larimer F."/>
            <person name="Land M."/>
            <person name="Hauser L."/>
            <person name="Kyrpides N."/>
            <person name="Ovchinnikova G."/>
            <person name="Liberton M."/>
            <person name="Stoeckel J."/>
            <person name="Banerjee A."/>
            <person name="Singh A."/>
            <person name="Page L."/>
            <person name="Sato H."/>
            <person name="Zhao L."/>
            <person name="Sherman L."/>
            <person name="Pakrasi H."/>
            <person name="Richardson P."/>
        </authorList>
    </citation>
    <scope>NUCLEOTIDE SEQUENCE</scope>
    <source>
        <strain evidence="1">PCC 7425</strain>
        <plasmid evidence="1">pP742502</plasmid>
    </source>
</reference>